<accession>R7SGF5</accession>
<feature type="region of interest" description="Disordered" evidence="1">
    <location>
        <begin position="76"/>
        <end position="114"/>
    </location>
</feature>
<reference evidence="3" key="1">
    <citation type="journal article" date="2012" name="Science">
        <title>The Paleozoic origin of enzymatic lignin decomposition reconstructed from 31 fungal genomes.</title>
        <authorList>
            <person name="Floudas D."/>
            <person name="Binder M."/>
            <person name="Riley R."/>
            <person name="Barry K."/>
            <person name="Blanchette R.A."/>
            <person name="Henrissat B."/>
            <person name="Martinez A.T."/>
            <person name="Otillar R."/>
            <person name="Spatafora J.W."/>
            <person name="Yadav J.S."/>
            <person name="Aerts A."/>
            <person name="Benoit I."/>
            <person name="Boyd A."/>
            <person name="Carlson A."/>
            <person name="Copeland A."/>
            <person name="Coutinho P.M."/>
            <person name="de Vries R.P."/>
            <person name="Ferreira P."/>
            <person name="Findley K."/>
            <person name="Foster B."/>
            <person name="Gaskell J."/>
            <person name="Glotzer D."/>
            <person name="Gorecki P."/>
            <person name="Heitman J."/>
            <person name="Hesse C."/>
            <person name="Hori C."/>
            <person name="Igarashi K."/>
            <person name="Jurgens J.A."/>
            <person name="Kallen N."/>
            <person name="Kersten P."/>
            <person name="Kohler A."/>
            <person name="Kuees U."/>
            <person name="Kumar T.K.A."/>
            <person name="Kuo A."/>
            <person name="LaButti K."/>
            <person name="Larrondo L.F."/>
            <person name="Lindquist E."/>
            <person name="Ling A."/>
            <person name="Lombard V."/>
            <person name="Lucas S."/>
            <person name="Lundell T."/>
            <person name="Martin R."/>
            <person name="McLaughlin D.J."/>
            <person name="Morgenstern I."/>
            <person name="Morin E."/>
            <person name="Murat C."/>
            <person name="Nagy L.G."/>
            <person name="Nolan M."/>
            <person name="Ohm R.A."/>
            <person name="Patyshakuliyeva A."/>
            <person name="Rokas A."/>
            <person name="Ruiz-Duenas F.J."/>
            <person name="Sabat G."/>
            <person name="Salamov A."/>
            <person name="Samejima M."/>
            <person name="Schmutz J."/>
            <person name="Slot J.C."/>
            <person name="St John F."/>
            <person name="Stenlid J."/>
            <person name="Sun H."/>
            <person name="Sun S."/>
            <person name="Syed K."/>
            <person name="Tsang A."/>
            <person name="Wiebenga A."/>
            <person name="Young D."/>
            <person name="Pisabarro A."/>
            <person name="Eastwood D.C."/>
            <person name="Martin F."/>
            <person name="Cullen D."/>
            <person name="Grigoriev I.V."/>
            <person name="Hibbett D.S."/>
        </authorList>
    </citation>
    <scope>NUCLEOTIDE SEQUENCE [LARGE SCALE GENOMIC DNA]</scope>
    <source>
        <strain evidence="3">MF3/22</strain>
    </source>
</reference>
<dbReference type="KEGG" id="fme:FOMMEDRAFT_137509"/>
<feature type="region of interest" description="Disordered" evidence="1">
    <location>
        <begin position="213"/>
        <end position="238"/>
    </location>
</feature>
<name>R7SGF5_FOMME</name>
<dbReference type="eggNOG" id="ENOG502S8B6">
    <property type="taxonomic scope" value="Eukaryota"/>
</dbReference>
<gene>
    <name evidence="2" type="ORF">FOMMEDRAFT_137509</name>
</gene>
<dbReference type="OrthoDB" id="411251at2759"/>
<keyword evidence="3" id="KW-1185">Reference proteome</keyword>
<dbReference type="EMBL" id="JH717985">
    <property type="protein sequence ID" value="EJC97773.1"/>
    <property type="molecule type" value="Genomic_DNA"/>
</dbReference>
<dbReference type="GeneID" id="18672132"/>
<dbReference type="RefSeq" id="XP_007271991.1">
    <property type="nucleotide sequence ID" value="XM_007271929.1"/>
</dbReference>
<sequence length="291" mass="32270">MISEDKAACLMYHRIPFKDKSKGYLLCRVTNSRVGHHLIGACAPAKSATKDMHTASTAQETIVITPSAKRLAFTRWNVPPIPTNPPEDASSSRETSPSVDGASSTSSHDEPDPLTFAMRNLTLSQPEKPELAKRVAFVIDRFSTEVPIIYSTNDDIIPMSLVTGRSFYDFVAAGDEKRIRAAVDQVKTWGVNEEGSPSDGGWAFNRFHMHLKGRDRRPPDSTAKHPHGKGAQHPDLLSARRTFRQRPSSERGVNAPQKEIKMVDCIFSPQSDGIIVIIRETLPPNWSRSNQ</sequence>
<evidence type="ECO:0000313" key="3">
    <source>
        <dbReference type="Proteomes" id="UP000053630"/>
    </source>
</evidence>
<dbReference type="OMA" id="MHYSTIT"/>
<organism evidence="2 3">
    <name type="scientific">Fomitiporia mediterranea (strain MF3/22)</name>
    <name type="common">Grapevine white-rot fungus</name>
    <dbReference type="NCBI Taxonomy" id="694068"/>
    <lineage>
        <taxon>Eukaryota</taxon>
        <taxon>Fungi</taxon>
        <taxon>Dikarya</taxon>
        <taxon>Basidiomycota</taxon>
        <taxon>Agaricomycotina</taxon>
        <taxon>Agaricomycetes</taxon>
        <taxon>Hymenochaetales</taxon>
        <taxon>Hymenochaetaceae</taxon>
        <taxon>Fomitiporia</taxon>
    </lineage>
</organism>
<evidence type="ECO:0000313" key="2">
    <source>
        <dbReference type="EMBL" id="EJC97773.1"/>
    </source>
</evidence>
<dbReference type="AlphaFoldDB" id="R7SGF5"/>
<feature type="compositionally biased region" description="Polar residues" evidence="1">
    <location>
        <begin position="92"/>
        <end position="106"/>
    </location>
</feature>
<dbReference type="Proteomes" id="UP000053630">
    <property type="component" value="Unassembled WGS sequence"/>
</dbReference>
<protein>
    <submittedName>
        <fullName evidence="2">Uncharacterized protein</fullName>
    </submittedName>
</protein>
<evidence type="ECO:0000256" key="1">
    <source>
        <dbReference type="SAM" id="MobiDB-lite"/>
    </source>
</evidence>
<proteinExistence type="predicted"/>